<feature type="compositionally biased region" description="Polar residues" evidence="10">
    <location>
        <begin position="10"/>
        <end position="19"/>
    </location>
</feature>
<feature type="domain" description="PHD-type" evidence="11">
    <location>
        <begin position="96"/>
        <end position="147"/>
    </location>
</feature>
<evidence type="ECO:0000256" key="7">
    <source>
        <dbReference type="ARBA" id="ARBA00022833"/>
    </source>
</evidence>
<evidence type="ECO:0000256" key="2">
    <source>
        <dbReference type="ARBA" id="ARBA00004123"/>
    </source>
</evidence>
<feature type="region of interest" description="Disordered" evidence="10">
    <location>
        <begin position="1"/>
        <end position="108"/>
    </location>
</feature>
<feature type="region of interest" description="Disordered" evidence="10">
    <location>
        <begin position="761"/>
        <end position="783"/>
    </location>
</feature>
<dbReference type="InterPro" id="IPR012921">
    <property type="entry name" value="SPOC_C"/>
</dbReference>
<comment type="subcellular location">
    <subcellularLocation>
        <location evidence="2">Nucleus</location>
    </subcellularLocation>
</comment>
<evidence type="ECO:0000256" key="10">
    <source>
        <dbReference type="SAM" id="MobiDB-lite"/>
    </source>
</evidence>
<dbReference type="InterPro" id="IPR019786">
    <property type="entry name" value="Zinc_finger_PHD-type_CS"/>
</dbReference>
<dbReference type="InterPro" id="IPR011011">
    <property type="entry name" value="Znf_FYVE_PHD"/>
</dbReference>
<organism evidence="13 14">
    <name type="scientific">Kockovaella imperatae</name>
    <dbReference type="NCBI Taxonomy" id="4999"/>
    <lineage>
        <taxon>Eukaryota</taxon>
        <taxon>Fungi</taxon>
        <taxon>Dikarya</taxon>
        <taxon>Basidiomycota</taxon>
        <taxon>Agaricomycotina</taxon>
        <taxon>Tremellomycetes</taxon>
        <taxon>Tremellales</taxon>
        <taxon>Cuniculitremaceae</taxon>
        <taxon>Kockovaella</taxon>
    </lineage>
</organism>
<dbReference type="Proteomes" id="UP000193218">
    <property type="component" value="Unassembled WGS sequence"/>
</dbReference>
<feature type="compositionally biased region" description="Basic residues" evidence="10">
    <location>
        <begin position="233"/>
        <end position="242"/>
    </location>
</feature>
<evidence type="ECO:0000256" key="8">
    <source>
        <dbReference type="ARBA" id="ARBA00023242"/>
    </source>
</evidence>
<dbReference type="PANTHER" id="PTHR46174">
    <property type="entry name" value="CXXC-TYPE ZINC FINGER PROTEIN 1"/>
    <property type="match status" value="1"/>
</dbReference>
<dbReference type="AlphaFoldDB" id="A0A1Y1UMB5"/>
<dbReference type="GeneID" id="33554348"/>
<evidence type="ECO:0000259" key="11">
    <source>
        <dbReference type="PROSITE" id="PS50016"/>
    </source>
</evidence>
<dbReference type="InterPro" id="IPR013083">
    <property type="entry name" value="Znf_RING/FYVE/PHD"/>
</dbReference>
<feature type="compositionally biased region" description="Pro residues" evidence="10">
    <location>
        <begin position="762"/>
        <end position="771"/>
    </location>
</feature>
<dbReference type="PROSITE" id="PS50016">
    <property type="entry name" value="ZF_PHD_2"/>
    <property type="match status" value="1"/>
</dbReference>
<comment type="similarity">
    <text evidence="3">Belongs to the BYE1 family.</text>
</comment>
<dbReference type="Pfam" id="PF00628">
    <property type="entry name" value="PHD"/>
    <property type="match status" value="1"/>
</dbReference>
<evidence type="ECO:0000313" key="14">
    <source>
        <dbReference type="Proteomes" id="UP000193218"/>
    </source>
</evidence>
<dbReference type="InterPro" id="IPR037869">
    <property type="entry name" value="Spp1/CFP1"/>
</dbReference>
<protein>
    <recommendedName>
        <fullName evidence="4">Transcription factor BYE1</fullName>
    </recommendedName>
</protein>
<evidence type="ECO:0000256" key="1">
    <source>
        <dbReference type="ARBA" id="ARBA00002311"/>
    </source>
</evidence>
<feature type="region of interest" description="Disordered" evidence="10">
    <location>
        <begin position="153"/>
        <end position="280"/>
    </location>
</feature>
<dbReference type="SUPFAM" id="SSF57903">
    <property type="entry name" value="FYVE/PHD zinc finger"/>
    <property type="match status" value="1"/>
</dbReference>
<feature type="region of interest" description="Disordered" evidence="10">
    <location>
        <begin position="813"/>
        <end position="918"/>
    </location>
</feature>
<evidence type="ECO:0000256" key="3">
    <source>
        <dbReference type="ARBA" id="ARBA00011050"/>
    </source>
</evidence>
<feature type="compositionally biased region" description="Basic and acidic residues" evidence="10">
    <location>
        <begin position="874"/>
        <end position="908"/>
    </location>
</feature>
<dbReference type="RefSeq" id="XP_021872197.1">
    <property type="nucleotide sequence ID" value="XM_022012540.1"/>
</dbReference>
<dbReference type="InParanoid" id="A0A1Y1UMB5"/>
<dbReference type="EMBL" id="NBSH01000004">
    <property type="protein sequence ID" value="ORX38275.1"/>
    <property type="molecule type" value="Genomic_DNA"/>
</dbReference>
<reference evidence="13 14" key="1">
    <citation type="submission" date="2017-03" db="EMBL/GenBank/DDBJ databases">
        <title>Widespread Adenine N6-methylation of Active Genes in Fungi.</title>
        <authorList>
            <consortium name="DOE Joint Genome Institute"/>
            <person name="Mondo S.J."/>
            <person name="Dannebaum R.O."/>
            <person name="Kuo R.C."/>
            <person name="Louie K.B."/>
            <person name="Bewick A.J."/>
            <person name="Labutti K."/>
            <person name="Haridas S."/>
            <person name="Kuo A."/>
            <person name="Salamov A."/>
            <person name="Ahrendt S.R."/>
            <person name="Lau R."/>
            <person name="Bowen B.P."/>
            <person name="Lipzen A."/>
            <person name="Sullivan W."/>
            <person name="Andreopoulos W.B."/>
            <person name="Clum A."/>
            <person name="Lindquist E."/>
            <person name="Daum C."/>
            <person name="Northen T.R."/>
            <person name="Ramamoorthy G."/>
            <person name="Schmitz R.J."/>
            <person name="Gryganskyi A."/>
            <person name="Culley D."/>
            <person name="Magnuson J."/>
            <person name="James T.Y."/>
            <person name="O'Malley M.A."/>
            <person name="Stajich J.E."/>
            <person name="Spatafora J.W."/>
            <person name="Visel A."/>
            <person name="Grigoriev I.V."/>
        </authorList>
    </citation>
    <scope>NUCLEOTIDE SEQUENCE [LARGE SCALE GENOMIC DNA]</scope>
    <source>
        <strain evidence="13 14">NRRL Y-17943</strain>
    </source>
</reference>
<evidence type="ECO:0000256" key="9">
    <source>
        <dbReference type="PROSITE-ProRule" id="PRU00146"/>
    </source>
</evidence>
<dbReference type="STRING" id="4999.A0A1Y1UMB5"/>
<feature type="compositionally biased region" description="Low complexity" evidence="10">
    <location>
        <begin position="849"/>
        <end position="858"/>
    </location>
</feature>
<feature type="region of interest" description="Disordered" evidence="10">
    <location>
        <begin position="420"/>
        <end position="549"/>
    </location>
</feature>
<dbReference type="PANTHER" id="PTHR46174:SF1">
    <property type="entry name" value="CXXC-TYPE ZINC FINGER PROTEIN 1"/>
    <property type="match status" value="1"/>
</dbReference>
<sequence length="918" mass="98553">MSAKEITAAGPSTTPARTSGRTRVKSQRALESEHVERLFTLAKNREANPSPARNASAGQDDDSSQIIMASSSKKVKSKPPKSKSKKRTKKQSKDSDTYCICQSDGEDGRPMIECGTCDNWFHFDCLELSVDEAERIHEFVCPDCQTETGKKTTHTYDLDNFPSPSPPPGIEKPSTSKTRRAKAANLESKVSVTSSPSVHSVKSSSSDGSGSEVDSVSDSSDDSDSDVEETHKPVKKKIKTLTHKPVNSVDGRLIIGDRQPASQRSTKAGRGAPTRKTPQGALAPARAFVLMKLGQALSGLFKDESQSQADQYARELELGLWNGFKEVINGKDTAGSKYKGQFTLLNQSLNVDLRQDTLASILNRTISPAQVANLTNVELASSARLAELEAAKQERLASIVKSSKDQAATIRLGRDGLERAEDAREKEMSALRAAEEAQRAKEREAQRRREMEESGGTIGELGAVPLPDKAAESQSPTVATPKSGPRPSASSVSGAPPTGLLPSPRKSVSESPKVPVQPQRQFSLSSAWGGAGGVRTEEDGGIGLGMGGGDQSQLDLSDIAVEVVDDDDDLGLVGNIGEGGSRQKSEIELFNAKPVIWSGAIVNPAKSSPHAPPVQVRHISARHVAPIWTALLPTSPVEITGRVPTTASTQYLETSRMTPTKELIVVAMTLDPSASDSQKAEWAEMINFHIQKDRHALIHPYGTGRDAKAVPPGGARELYLIPLRPSDPSPSFTDLIDGYALPKEGRTESLFVGVFITNRTPTPMPAPPPKNSAPIQVQRPTPPVNVPAPPLPSIETQKLQALMASLNPQALQGVLGGITPPGSQGSSTPQPSYSGPHPSYYGQPDEPRYGQPGQYPPYHSEYNARDGLGAYQGYDERHNPYDAGRSGDSRGGDRRGPSDWERERERDQGWGSRGQRGA</sequence>
<dbReference type="InterPro" id="IPR001965">
    <property type="entry name" value="Znf_PHD"/>
</dbReference>
<comment type="function">
    <text evidence="1">Negative regulator of transcription elongation.</text>
</comment>
<dbReference type="Pfam" id="PF07744">
    <property type="entry name" value="SPOC"/>
    <property type="match status" value="1"/>
</dbReference>
<dbReference type="GO" id="GO:0008270">
    <property type="term" value="F:zinc ion binding"/>
    <property type="evidence" value="ECO:0007669"/>
    <property type="project" value="UniProtKB-KW"/>
</dbReference>
<dbReference type="InterPro" id="IPR019787">
    <property type="entry name" value="Znf_PHD-finger"/>
</dbReference>
<feature type="compositionally biased region" description="Low complexity" evidence="10">
    <location>
        <begin position="187"/>
        <end position="218"/>
    </location>
</feature>
<dbReference type="SMART" id="SM00249">
    <property type="entry name" value="PHD"/>
    <property type="match status" value="1"/>
</dbReference>
<dbReference type="PROSITE" id="PS51321">
    <property type="entry name" value="TFIIS_CENTRAL"/>
    <property type="match status" value="1"/>
</dbReference>
<evidence type="ECO:0000256" key="4">
    <source>
        <dbReference type="ARBA" id="ARBA00021616"/>
    </source>
</evidence>
<keyword evidence="7" id="KW-0862">Zinc</keyword>
<keyword evidence="14" id="KW-1185">Reference proteome</keyword>
<dbReference type="GO" id="GO:0006351">
    <property type="term" value="P:DNA-templated transcription"/>
    <property type="evidence" value="ECO:0007669"/>
    <property type="project" value="InterPro"/>
</dbReference>
<comment type="caution">
    <text evidence="13">The sequence shown here is derived from an EMBL/GenBank/DDBJ whole genome shotgun (WGS) entry which is preliminary data.</text>
</comment>
<dbReference type="OrthoDB" id="436852at2759"/>
<feature type="compositionally biased region" description="Low complexity" evidence="10">
    <location>
        <begin position="817"/>
        <end position="836"/>
    </location>
</feature>
<feature type="compositionally biased region" description="Basic and acidic residues" evidence="10">
    <location>
        <begin position="420"/>
        <end position="452"/>
    </location>
</feature>
<dbReference type="PROSITE" id="PS01359">
    <property type="entry name" value="ZF_PHD_1"/>
    <property type="match status" value="1"/>
</dbReference>
<evidence type="ECO:0000256" key="5">
    <source>
        <dbReference type="ARBA" id="ARBA00022723"/>
    </source>
</evidence>
<evidence type="ECO:0000256" key="6">
    <source>
        <dbReference type="ARBA" id="ARBA00022771"/>
    </source>
</evidence>
<evidence type="ECO:0000313" key="13">
    <source>
        <dbReference type="EMBL" id="ORX38275.1"/>
    </source>
</evidence>
<dbReference type="FunCoup" id="A0A1Y1UMB5">
    <property type="interactions" value="161"/>
</dbReference>
<dbReference type="GO" id="GO:0045893">
    <property type="term" value="P:positive regulation of DNA-templated transcription"/>
    <property type="evidence" value="ECO:0007669"/>
    <property type="project" value="TreeGrafter"/>
</dbReference>
<keyword evidence="5" id="KW-0479">Metal-binding</keyword>
<gene>
    <name evidence="13" type="ORF">BD324DRAFT_346512</name>
</gene>
<dbReference type="Gene3D" id="3.30.40.10">
    <property type="entry name" value="Zinc/RING finger domain, C3HC4 (zinc finger)"/>
    <property type="match status" value="1"/>
</dbReference>
<dbReference type="InterPro" id="IPR003618">
    <property type="entry name" value="TFIIS_cen_dom"/>
</dbReference>
<feature type="compositionally biased region" description="Basic and acidic residues" evidence="10">
    <location>
        <begin position="28"/>
        <end position="37"/>
    </location>
</feature>
<name>A0A1Y1UMB5_9TREE</name>
<feature type="domain" description="TFIIS central" evidence="12">
    <location>
        <begin position="285"/>
        <end position="407"/>
    </location>
</feature>
<keyword evidence="8" id="KW-0539">Nucleus</keyword>
<accession>A0A1Y1UMB5</accession>
<dbReference type="GO" id="GO:0048188">
    <property type="term" value="C:Set1C/COMPASS complex"/>
    <property type="evidence" value="ECO:0007669"/>
    <property type="project" value="InterPro"/>
</dbReference>
<dbReference type="CDD" id="cd21538">
    <property type="entry name" value="SPOC_TFIIS"/>
    <property type="match status" value="1"/>
</dbReference>
<proteinExistence type="inferred from homology"/>
<feature type="compositionally biased region" description="Basic residues" evidence="10">
    <location>
        <begin position="73"/>
        <end position="90"/>
    </location>
</feature>
<keyword evidence="6 9" id="KW-0863">Zinc-finger</keyword>
<evidence type="ECO:0000259" key="12">
    <source>
        <dbReference type="PROSITE" id="PS51321"/>
    </source>
</evidence>